<evidence type="ECO:0008006" key="3">
    <source>
        <dbReference type="Google" id="ProtNLM"/>
    </source>
</evidence>
<evidence type="ECO:0000313" key="2">
    <source>
        <dbReference type="Proteomes" id="UP001262410"/>
    </source>
</evidence>
<protein>
    <recommendedName>
        <fullName evidence="3">Peptidase C58 YopT-type domain-containing protein</fullName>
    </recommendedName>
</protein>
<evidence type="ECO:0000313" key="1">
    <source>
        <dbReference type="EMBL" id="MDR6291631.1"/>
    </source>
</evidence>
<name>A0ABU1JSM9_9PROT</name>
<proteinExistence type="predicted"/>
<keyword evidence="2" id="KW-1185">Reference proteome</keyword>
<gene>
    <name evidence="1" type="ORF">E9232_004165</name>
</gene>
<organism evidence="1 2">
    <name type="scientific">Inquilinus ginsengisoli</name>
    <dbReference type="NCBI Taxonomy" id="363840"/>
    <lineage>
        <taxon>Bacteria</taxon>
        <taxon>Pseudomonadati</taxon>
        <taxon>Pseudomonadota</taxon>
        <taxon>Alphaproteobacteria</taxon>
        <taxon>Rhodospirillales</taxon>
        <taxon>Rhodospirillaceae</taxon>
        <taxon>Inquilinus</taxon>
    </lineage>
</organism>
<accession>A0ABU1JSM9</accession>
<dbReference type="EMBL" id="JAVDPW010000007">
    <property type="protein sequence ID" value="MDR6291631.1"/>
    <property type="molecule type" value="Genomic_DNA"/>
</dbReference>
<dbReference type="Gene3D" id="3.90.70.20">
    <property type="match status" value="1"/>
</dbReference>
<dbReference type="Proteomes" id="UP001262410">
    <property type="component" value="Unassembled WGS sequence"/>
</dbReference>
<sequence>MPLDLLVKNPQNKFNQSAILKQAKKSQMGGMCLALSCAFIHLKREGLDASDIILYLKSSAFTQYVIAAHEKYQNGGFSDGSLVEMQDNSTINGLFKDINAHLLEKRQSSSKNVLLNPAGSSPQADRLMMAKDLLTAPLPCQPKLFMLVFTCDGGRMRTIGAHAIAVAEDGMFDPNFGWMPMANGMNTIERSVMLNEFVSEYGIPKARSFQDVSSMLN</sequence>
<dbReference type="RefSeq" id="WP_309797016.1">
    <property type="nucleotide sequence ID" value="NZ_JAVDPW010000007.1"/>
</dbReference>
<reference evidence="1 2" key="1">
    <citation type="submission" date="2023-07" db="EMBL/GenBank/DDBJ databases">
        <title>Sorghum-associated microbial communities from plants grown in Nebraska, USA.</title>
        <authorList>
            <person name="Schachtman D."/>
        </authorList>
    </citation>
    <scope>NUCLEOTIDE SEQUENCE [LARGE SCALE GENOMIC DNA]</scope>
    <source>
        <strain evidence="1 2">584</strain>
    </source>
</reference>
<comment type="caution">
    <text evidence="1">The sequence shown here is derived from an EMBL/GenBank/DDBJ whole genome shotgun (WGS) entry which is preliminary data.</text>
</comment>